<evidence type="ECO:0000313" key="3">
    <source>
        <dbReference type="Proteomes" id="UP000592181"/>
    </source>
</evidence>
<organism evidence="2 3">
    <name type="scientific">Janibacter alkaliphilus</name>
    <dbReference type="NCBI Taxonomy" id="1069963"/>
    <lineage>
        <taxon>Bacteria</taxon>
        <taxon>Bacillati</taxon>
        <taxon>Actinomycetota</taxon>
        <taxon>Actinomycetes</taxon>
        <taxon>Micrococcales</taxon>
        <taxon>Intrasporangiaceae</taxon>
        <taxon>Janibacter</taxon>
    </lineage>
</organism>
<dbReference type="Pfam" id="PF01674">
    <property type="entry name" value="Lipase_2"/>
    <property type="match status" value="1"/>
</dbReference>
<dbReference type="RefSeq" id="WP_218875182.1">
    <property type="nucleotide sequence ID" value="NZ_JACBZX010000001.1"/>
</dbReference>
<feature type="chain" id="PRO_5032341797" evidence="1">
    <location>
        <begin position="31"/>
        <end position="320"/>
    </location>
</feature>
<dbReference type="InterPro" id="IPR029058">
    <property type="entry name" value="AB_hydrolase_fold"/>
</dbReference>
<dbReference type="Proteomes" id="UP000592181">
    <property type="component" value="Unassembled WGS sequence"/>
</dbReference>
<dbReference type="Gene3D" id="3.40.50.1820">
    <property type="entry name" value="alpha/beta hydrolase"/>
    <property type="match status" value="1"/>
</dbReference>
<comment type="caution">
    <text evidence="2">The sequence shown here is derived from an EMBL/GenBank/DDBJ whole genome shotgun (WGS) entry which is preliminary data.</text>
</comment>
<accession>A0A852X005</accession>
<keyword evidence="1" id="KW-0732">Signal</keyword>
<keyword evidence="3" id="KW-1185">Reference proteome</keyword>
<dbReference type="InterPro" id="IPR002918">
    <property type="entry name" value="Lipase_EstA/Esterase_EstB"/>
</dbReference>
<dbReference type="GO" id="GO:0016298">
    <property type="term" value="F:lipase activity"/>
    <property type="evidence" value="ECO:0007669"/>
    <property type="project" value="TreeGrafter"/>
</dbReference>
<protein>
    <submittedName>
        <fullName evidence="2">Triacylglycerol esterase/lipase EstA (Alpha/beta hydrolase family)</fullName>
    </submittedName>
</protein>
<name>A0A852X005_9MICO</name>
<feature type="signal peptide" evidence="1">
    <location>
        <begin position="1"/>
        <end position="30"/>
    </location>
</feature>
<sequence length="320" mass="34381">MRLTTRAMKVVVATAATTAFVALSPASASAATTYDTGEGYGPYKISFLAATIYSQGYPDKQPQGVNDWGCTPDDPRKQPVVLVHGTYANQYNSFARMAPELDWDGYCVYAFNYGMDDDSLVAQFPGIYGTTGLSANASELEAFTDEVMQRTGASEVDMVGWSQGGTLINDYLKRRGGDTVDDAVTLGATHHGTTLLGLGNLADDVGLDNVRAGLGQAAVDQVRDSEYIAQLNAEGDTVAGVDYTVIATRYDEVSTPYSATFLEAVPGANVDNVTLQNGCWLDKSDHLSMMYSPRAIDITRKALDPDGRGYLRCRLNLPIV</sequence>
<proteinExistence type="predicted"/>
<dbReference type="SUPFAM" id="SSF53474">
    <property type="entry name" value="alpha/beta-Hydrolases"/>
    <property type="match status" value="1"/>
</dbReference>
<dbReference type="PANTHER" id="PTHR32015:SF1">
    <property type="entry name" value="LIPASE"/>
    <property type="match status" value="1"/>
</dbReference>
<keyword evidence="2" id="KW-0378">Hydrolase</keyword>
<evidence type="ECO:0000313" key="2">
    <source>
        <dbReference type="EMBL" id="NYG36446.1"/>
    </source>
</evidence>
<dbReference type="EMBL" id="JACBZX010000001">
    <property type="protein sequence ID" value="NYG36446.1"/>
    <property type="molecule type" value="Genomic_DNA"/>
</dbReference>
<dbReference type="GO" id="GO:0016042">
    <property type="term" value="P:lipid catabolic process"/>
    <property type="evidence" value="ECO:0007669"/>
    <property type="project" value="InterPro"/>
</dbReference>
<dbReference type="PANTHER" id="PTHR32015">
    <property type="entry name" value="FASTING INDUCED LIPASE"/>
    <property type="match status" value="1"/>
</dbReference>
<dbReference type="AlphaFoldDB" id="A0A852X005"/>
<gene>
    <name evidence="2" type="ORF">BJY28_000915</name>
</gene>
<reference evidence="2 3" key="1">
    <citation type="submission" date="2020-07" db="EMBL/GenBank/DDBJ databases">
        <title>Sequencing the genomes of 1000 actinobacteria strains.</title>
        <authorList>
            <person name="Klenk H.-P."/>
        </authorList>
    </citation>
    <scope>NUCLEOTIDE SEQUENCE [LARGE SCALE GENOMIC DNA]</scope>
    <source>
        <strain evidence="2 3">DSM 24723</strain>
    </source>
</reference>
<evidence type="ECO:0000256" key="1">
    <source>
        <dbReference type="SAM" id="SignalP"/>
    </source>
</evidence>